<evidence type="ECO:0000313" key="2">
    <source>
        <dbReference type="Proteomes" id="UP000694397"/>
    </source>
</evidence>
<accession>A0A8C9SDP7</accession>
<proteinExistence type="predicted"/>
<sequence>MAMKQLKHGKATGVDGIPPEVWKDGGSVLHTKLRKLFVHCWEQGKLPQDLREAVISTLYKNKGDKSECSNYRGITLPSIAGKILARILLNRLVPAVTEEHLPESQCGFR</sequence>
<dbReference type="OrthoDB" id="8909951at2759"/>
<dbReference type="AlphaFoldDB" id="A0A8C9SDP7"/>
<keyword evidence="2" id="KW-1185">Reference proteome</keyword>
<dbReference type="Proteomes" id="UP000694397">
    <property type="component" value="Chromosome 23"/>
</dbReference>
<organism evidence="1 2">
    <name type="scientific">Scleropages formosus</name>
    <name type="common">Asian bonytongue</name>
    <name type="synonym">Osteoglossum formosum</name>
    <dbReference type="NCBI Taxonomy" id="113540"/>
    <lineage>
        <taxon>Eukaryota</taxon>
        <taxon>Metazoa</taxon>
        <taxon>Chordata</taxon>
        <taxon>Craniata</taxon>
        <taxon>Vertebrata</taxon>
        <taxon>Euteleostomi</taxon>
        <taxon>Actinopterygii</taxon>
        <taxon>Neopterygii</taxon>
        <taxon>Teleostei</taxon>
        <taxon>Osteoglossocephala</taxon>
        <taxon>Osteoglossomorpha</taxon>
        <taxon>Osteoglossiformes</taxon>
        <taxon>Osteoglossidae</taxon>
        <taxon>Scleropages</taxon>
    </lineage>
</organism>
<evidence type="ECO:0000313" key="1">
    <source>
        <dbReference type="Ensembl" id="ENSSFOP00015031041.2"/>
    </source>
</evidence>
<protein>
    <recommendedName>
        <fullName evidence="3">Reverse transcriptase domain-containing protein</fullName>
    </recommendedName>
</protein>
<dbReference type="GeneTree" id="ENSGT01060000249052"/>
<evidence type="ECO:0008006" key="3">
    <source>
        <dbReference type="Google" id="ProtNLM"/>
    </source>
</evidence>
<reference evidence="1" key="2">
    <citation type="submission" date="2025-08" db="UniProtKB">
        <authorList>
            <consortium name="Ensembl"/>
        </authorList>
    </citation>
    <scope>IDENTIFICATION</scope>
</reference>
<name>A0A8C9SDP7_SCLFO</name>
<dbReference type="Ensembl" id="ENSSFOT00015031390.2">
    <property type="protein sequence ID" value="ENSSFOP00015031041.2"/>
    <property type="gene ID" value="ENSSFOG00015019904.2"/>
</dbReference>
<dbReference type="PANTHER" id="PTHR19446">
    <property type="entry name" value="REVERSE TRANSCRIPTASES"/>
    <property type="match status" value="1"/>
</dbReference>
<reference evidence="1" key="3">
    <citation type="submission" date="2025-09" db="UniProtKB">
        <authorList>
            <consortium name="Ensembl"/>
        </authorList>
    </citation>
    <scope>IDENTIFICATION</scope>
</reference>
<reference evidence="1 2" key="1">
    <citation type="submission" date="2019-04" db="EMBL/GenBank/DDBJ databases">
        <authorList>
            <consortium name="Wellcome Sanger Institute Data Sharing"/>
        </authorList>
    </citation>
    <scope>NUCLEOTIDE SEQUENCE [LARGE SCALE GENOMIC DNA]</scope>
</reference>